<evidence type="ECO:0000259" key="1">
    <source>
        <dbReference type="PROSITE" id="PS50887"/>
    </source>
</evidence>
<dbReference type="RefSeq" id="WP_091444830.1">
    <property type="nucleotide sequence ID" value="NZ_BMMJ01000007.1"/>
</dbReference>
<gene>
    <name evidence="2" type="ORF">GA0070617_5479</name>
</gene>
<keyword evidence="3" id="KW-1185">Reference proteome</keyword>
<dbReference type="InterPro" id="IPR050469">
    <property type="entry name" value="Diguanylate_Cyclase"/>
</dbReference>
<proteinExistence type="predicted"/>
<reference evidence="2 3" key="1">
    <citation type="submission" date="2016-06" db="EMBL/GenBank/DDBJ databases">
        <authorList>
            <person name="Kjaerup R.B."/>
            <person name="Dalgaard T.S."/>
            <person name="Juul-Madsen H.R."/>
        </authorList>
    </citation>
    <scope>NUCLEOTIDE SEQUENCE [LARGE SCALE GENOMIC DNA]</scope>
    <source>
        <strain evidence="2 3">DSM 45577</strain>
    </source>
</reference>
<dbReference type="AlphaFoldDB" id="A0A1C6VDZ3"/>
<name>A0A1C6VDZ3_9ACTN</name>
<dbReference type="GO" id="GO:0043709">
    <property type="term" value="P:cell adhesion involved in single-species biofilm formation"/>
    <property type="evidence" value="ECO:0007669"/>
    <property type="project" value="TreeGrafter"/>
</dbReference>
<dbReference type="PANTHER" id="PTHR45138">
    <property type="entry name" value="REGULATORY COMPONENTS OF SENSORY TRANSDUCTION SYSTEM"/>
    <property type="match status" value="1"/>
</dbReference>
<dbReference type="OrthoDB" id="23692at2"/>
<organism evidence="2 3">
    <name type="scientific">Micromonospora yangpuensis</name>
    <dbReference type="NCBI Taxonomy" id="683228"/>
    <lineage>
        <taxon>Bacteria</taxon>
        <taxon>Bacillati</taxon>
        <taxon>Actinomycetota</taxon>
        <taxon>Actinomycetes</taxon>
        <taxon>Micromonosporales</taxon>
        <taxon>Micromonosporaceae</taxon>
        <taxon>Micromonospora</taxon>
    </lineage>
</organism>
<dbReference type="STRING" id="683228.GA0070617_5479"/>
<dbReference type="Proteomes" id="UP000198937">
    <property type="component" value="Unassembled WGS sequence"/>
</dbReference>
<sequence length="195" mass="21444">MTAPALTDAAELAWLRTRVVELEDELQKAQREARRDPLTGLLNRRGLNDAWWAVQGSYHLALLDLDRFKRINDTLGHEAGDEVLIGVAEALRQYPLAARLGGDELVVVGRMADGPPHSWSVPVAGARLTVTATVGLAPVVYEDLAATLRAADAAMYRAKRARRSSIAAFDPALDARPVQRRPRLRLRDQRPGGVR</sequence>
<dbReference type="Pfam" id="PF00990">
    <property type="entry name" value="GGDEF"/>
    <property type="match status" value="1"/>
</dbReference>
<dbReference type="GO" id="GO:0005886">
    <property type="term" value="C:plasma membrane"/>
    <property type="evidence" value="ECO:0007669"/>
    <property type="project" value="TreeGrafter"/>
</dbReference>
<dbReference type="GO" id="GO:0052621">
    <property type="term" value="F:diguanylate cyclase activity"/>
    <property type="evidence" value="ECO:0007669"/>
    <property type="project" value="TreeGrafter"/>
</dbReference>
<dbReference type="PANTHER" id="PTHR45138:SF9">
    <property type="entry name" value="DIGUANYLATE CYCLASE DGCM-RELATED"/>
    <property type="match status" value="1"/>
</dbReference>
<dbReference type="GO" id="GO:1902201">
    <property type="term" value="P:negative regulation of bacterial-type flagellum-dependent cell motility"/>
    <property type="evidence" value="ECO:0007669"/>
    <property type="project" value="TreeGrafter"/>
</dbReference>
<dbReference type="CDD" id="cd01949">
    <property type="entry name" value="GGDEF"/>
    <property type="match status" value="1"/>
</dbReference>
<dbReference type="NCBIfam" id="TIGR00254">
    <property type="entry name" value="GGDEF"/>
    <property type="match status" value="1"/>
</dbReference>
<feature type="domain" description="GGDEF" evidence="1">
    <location>
        <begin position="56"/>
        <end position="171"/>
    </location>
</feature>
<dbReference type="PROSITE" id="PS50887">
    <property type="entry name" value="GGDEF"/>
    <property type="match status" value="1"/>
</dbReference>
<dbReference type="InterPro" id="IPR043128">
    <property type="entry name" value="Rev_trsase/Diguanyl_cyclase"/>
</dbReference>
<dbReference type="EMBL" id="FMIA01000002">
    <property type="protein sequence ID" value="SCL64465.1"/>
    <property type="molecule type" value="Genomic_DNA"/>
</dbReference>
<accession>A0A1C6VDZ3</accession>
<dbReference type="InterPro" id="IPR000160">
    <property type="entry name" value="GGDEF_dom"/>
</dbReference>
<dbReference type="Gene3D" id="3.30.70.270">
    <property type="match status" value="1"/>
</dbReference>
<evidence type="ECO:0000313" key="3">
    <source>
        <dbReference type="Proteomes" id="UP000198937"/>
    </source>
</evidence>
<dbReference type="InterPro" id="IPR029787">
    <property type="entry name" value="Nucleotide_cyclase"/>
</dbReference>
<evidence type="ECO:0000313" key="2">
    <source>
        <dbReference type="EMBL" id="SCL64465.1"/>
    </source>
</evidence>
<dbReference type="SMART" id="SM00267">
    <property type="entry name" value="GGDEF"/>
    <property type="match status" value="1"/>
</dbReference>
<dbReference type="SUPFAM" id="SSF55073">
    <property type="entry name" value="Nucleotide cyclase"/>
    <property type="match status" value="1"/>
</dbReference>
<protein>
    <submittedName>
        <fullName evidence="2">Diguanylate cyclase (GGDEF) domain-containing protein</fullName>
    </submittedName>
</protein>